<keyword evidence="2" id="KW-1185">Reference proteome</keyword>
<dbReference type="Proteomes" id="UP000324233">
    <property type="component" value="Chromosome"/>
</dbReference>
<evidence type="ECO:0000313" key="1">
    <source>
        <dbReference type="EMBL" id="QEH37088.1"/>
    </source>
</evidence>
<evidence type="ECO:0000313" key="2">
    <source>
        <dbReference type="Proteomes" id="UP000324233"/>
    </source>
</evidence>
<dbReference type="RefSeq" id="WP_148596696.1">
    <property type="nucleotide sequence ID" value="NZ_CP042997.1"/>
</dbReference>
<sequence>MNPGPRGLPASEVLNIWTKIVCRVVDYGFGVEYGRLEPPRKGIFDGLKLTIEPSVDLEMQCFLLLHLFGHSVQWVAPSYRPEILGLDLDPLDDFLVALRAYEGNAARFGLQVLHEAGITHLDAWFADFAETDWKYVERYYREGAIPAWEDCIVRNARPIQPLAVPPLEPRLVDKRFAF</sequence>
<proteinExistence type="predicted"/>
<accession>A0A5B9W909</accession>
<dbReference type="OrthoDB" id="656151at2"/>
<reference evidence="1 2" key="1">
    <citation type="submission" date="2019-08" db="EMBL/GenBank/DDBJ databases">
        <title>Deep-cultivation of Planctomycetes and their phenomic and genomic characterization uncovers novel biology.</title>
        <authorList>
            <person name="Wiegand S."/>
            <person name="Jogler M."/>
            <person name="Boedeker C."/>
            <person name="Pinto D."/>
            <person name="Vollmers J."/>
            <person name="Rivas-Marin E."/>
            <person name="Kohn T."/>
            <person name="Peeters S.H."/>
            <person name="Heuer A."/>
            <person name="Rast P."/>
            <person name="Oberbeckmann S."/>
            <person name="Bunk B."/>
            <person name="Jeske O."/>
            <person name="Meyerdierks A."/>
            <person name="Storesund J.E."/>
            <person name="Kallscheuer N."/>
            <person name="Luecker S."/>
            <person name="Lage O.M."/>
            <person name="Pohl T."/>
            <person name="Merkel B.J."/>
            <person name="Hornburger P."/>
            <person name="Mueller R.-W."/>
            <person name="Bruemmer F."/>
            <person name="Labrenz M."/>
            <person name="Spormann A.M."/>
            <person name="Op den Camp H."/>
            <person name="Overmann J."/>
            <person name="Amann R."/>
            <person name="Jetten M.S.M."/>
            <person name="Mascher T."/>
            <person name="Medema M.H."/>
            <person name="Devos D.P."/>
            <person name="Kaster A.-K."/>
            <person name="Ovreas L."/>
            <person name="Rohde M."/>
            <person name="Galperin M.Y."/>
            <person name="Jogler C."/>
        </authorList>
    </citation>
    <scope>NUCLEOTIDE SEQUENCE [LARGE SCALE GENOMIC DNA]</scope>
    <source>
        <strain evidence="1 2">OJF2</strain>
    </source>
</reference>
<dbReference type="KEGG" id="agv:OJF2_56730"/>
<name>A0A5B9W909_9BACT</name>
<organism evidence="1 2">
    <name type="scientific">Aquisphaera giovannonii</name>
    <dbReference type="NCBI Taxonomy" id="406548"/>
    <lineage>
        <taxon>Bacteria</taxon>
        <taxon>Pseudomonadati</taxon>
        <taxon>Planctomycetota</taxon>
        <taxon>Planctomycetia</taxon>
        <taxon>Isosphaerales</taxon>
        <taxon>Isosphaeraceae</taxon>
        <taxon>Aquisphaera</taxon>
    </lineage>
</organism>
<gene>
    <name evidence="1" type="ORF">OJF2_56730</name>
</gene>
<dbReference type="EMBL" id="CP042997">
    <property type="protein sequence ID" value="QEH37088.1"/>
    <property type="molecule type" value="Genomic_DNA"/>
</dbReference>
<dbReference type="AlphaFoldDB" id="A0A5B9W909"/>
<protein>
    <submittedName>
        <fullName evidence="1">Uncharacterized protein</fullName>
    </submittedName>
</protein>